<dbReference type="PANTHER" id="PTHR11910">
    <property type="entry name" value="ATP SYNTHASE DELTA CHAIN"/>
    <property type="match status" value="1"/>
</dbReference>
<keyword evidence="6" id="KW-0066">ATP synthesis</keyword>
<evidence type="ECO:0000256" key="4">
    <source>
        <dbReference type="ARBA" id="ARBA00023065"/>
    </source>
</evidence>
<evidence type="ECO:0000256" key="3">
    <source>
        <dbReference type="ARBA" id="ARBA00022781"/>
    </source>
</evidence>
<dbReference type="InterPro" id="IPR000711">
    <property type="entry name" value="ATPase_OSCP/dsu"/>
</dbReference>
<reference evidence="7" key="1">
    <citation type="submission" date="2017-12" db="EMBL/GenBank/DDBJ databases">
        <title>Gene loss provides genomic basis for host adaptation in cereal stripe rust fungi.</title>
        <authorList>
            <person name="Xia C."/>
        </authorList>
    </citation>
    <scope>NUCLEOTIDE SEQUENCE [LARGE SCALE GENOMIC DNA]</scope>
    <source>
        <strain evidence="7">93-210</strain>
    </source>
</reference>
<dbReference type="AlphaFoldDB" id="A0A2S4V5S1"/>
<keyword evidence="2" id="KW-0813">Transport</keyword>
<keyword evidence="5" id="KW-0472">Membrane</keyword>
<keyword evidence="4" id="KW-0406">Ion transport</keyword>
<evidence type="ECO:0000313" key="8">
    <source>
        <dbReference type="Proteomes" id="UP000239156"/>
    </source>
</evidence>
<dbReference type="GO" id="GO:0016020">
    <property type="term" value="C:membrane"/>
    <property type="evidence" value="ECO:0007669"/>
    <property type="project" value="UniProtKB-SubCell"/>
</dbReference>
<proteinExistence type="predicted"/>
<comment type="caution">
    <text evidence="7">The sequence shown here is derived from an EMBL/GenBank/DDBJ whole genome shotgun (WGS) entry which is preliminary data.</text>
</comment>
<evidence type="ECO:0000256" key="1">
    <source>
        <dbReference type="ARBA" id="ARBA00004370"/>
    </source>
</evidence>
<organism evidence="7 8">
    <name type="scientific">Puccinia striiformis</name>
    <dbReference type="NCBI Taxonomy" id="27350"/>
    <lineage>
        <taxon>Eukaryota</taxon>
        <taxon>Fungi</taxon>
        <taxon>Dikarya</taxon>
        <taxon>Basidiomycota</taxon>
        <taxon>Pucciniomycotina</taxon>
        <taxon>Pucciniomycetes</taxon>
        <taxon>Pucciniales</taxon>
        <taxon>Pucciniaceae</taxon>
        <taxon>Puccinia</taxon>
    </lineage>
</organism>
<dbReference type="EMBL" id="PKSL01000107">
    <property type="protein sequence ID" value="POW04805.1"/>
    <property type="molecule type" value="Genomic_DNA"/>
</dbReference>
<evidence type="ECO:0000313" key="7">
    <source>
        <dbReference type="EMBL" id="POW04805.1"/>
    </source>
</evidence>
<evidence type="ECO:0000256" key="5">
    <source>
        <dbReference type="ARBA" id="ARBA00023136"/>
    </source>
</evidence>
<name>A0A2S4V5S1_9BASI</name>
<comment type="subcellular location">
    <subcellularLocation>
        <location evidence="1">Membrane</location>
    </subcellularLocation>
</comment>
<sequence length="186" mass="20821">MSSGSVYRGLKCTRGYATAASKPFGPSLRPGCPPMQLQGLSGKYASALYLAVIKKDEKIVSTVEKDLSSIQRVLSSKDGSLLPRIYFMLLHCLTHFIYRTINRIDHQAVSSHPTLKQAKTVRIMNFVKPIILRGLIVDFADMKTIDLSILSRVNKMNAPLHLSLSTKKEKNFSQLFVIVLMNRPIQ</sequence>
<keyword evidence="8" id="KW-1185">Reference proteome</keyword>
<dbReference type="VEuPathDB" id="FungiDB:PSHT_03377"/>
<keyword evidence="3" id="KW-0375">Hydrogen ion transport</keyword>
<accession>A0A2S4V5S1</accession>
<dbReference type="Proteomes" id="UP000239156">
    <property type="component" value="Unassembled WGS sequence"/>
</dbReference>
<dbReference type="GO" id="GO:0046933">
    <property type="term" value="F:proton-transporting ATP synthase activity, rotational mechanism"/>
    <property type="evidence" value="ECO:0007669"/>
    <property type="project" value="InterPro"/>
</dbReference>
<gene>
    <name evidence="7" type="ORF">PSTT_10137</name>
</gene>
<evidence type="ECO:0000256" key="6">
    <source>
        <dbReference type="ARBA" id="ARBA00023310"/>
    </source>
</evidence>
<evidence type="ECO:0008006" key="9">
    <source>
        <dbReference type="Google" id="ProtNLM"/>
    </source>
</evidence>
<dbReference type="VEuPathDB" id="FungiDB:PSTT_10137"/>
<evidence type="ECO:0000256" key="2">
    <source>
        <dbReference type="ARBA" id="ARBA00022448"/>
    </source>
</evidence>
<protein>
    <recommendedName>
        <fullName evidence="9">ATP synthase subunit 5, mitochondrial</fullName>
    </recommendedName>
</protein>